<gene>
    <name evidence="2" type="ORF">PC9H_010156</name>
</gene>
<evidence type="ECO:0000313" key="3">
    <source>
        <dbReference type="Proteomes" id="UP000623687"/>
    </source>
</evidence>
<proteinExistence type="predicted"/>
<protein>
    <submittedName>
        <fullName evidence="2">Uncharacterized protein</fullName>
    </submittedName>
</protein>
<keyword evidence="1" id="KW-0472">Membrane</keyword>
<sequence>MHRFPQFAEFFGHPSRPLPPTVCFATSLATISVEASIELLELHSQVDAKIMIAEWSPGQFIMLVGTARHNDPLYSMNLDNCAERLAFNEDDLSVQATCGLEAYEATSDHVGSFNVPKSITYRLKFKSALMFLMFRYYACLHMLEPCPILMGDVSDTITGFFRIDQFLEYPPLPRTFSITPPYWVLFLAFVFGAIIGFLYLAYLA</sequence>
<reference evidence="2" key="1">
    <citation type="submission" date="2019-07" db="EMBL/GenBank/DDBJ databases">
        <authorList>
            <person name="Palmer J.M."/>
        </authorList>
    </citation>
    <scope>NUCLEOTIDE SEQUENCE</scope>
    <source>
        <strain evidence="2">PC9</strain>
    </source>
</reference>
<dbReference type="Proteomes" id="UP000623687">
    <property type="component" value="Unassembled WGS sequence"/>
</dbReference>
<name>A0A8H6ZN29_PLEOS</name>
<organism evidence="2 3">
    <name type="scientific">Pleurotus ostreatus</name>
    <name type="common">Oyster mushroom</name>
    <name type="synonym">White-rot fungus</name>
    <dbReference type="NCBI Taxonomy" id="5322"/>
    <lineage>
        <taxon>Eukaryota</taxon>
        <taxon>Fungi</taxon>
        <taxon>Dikarya</taxon>
        <taxon>Basidiomycota</taxon>
        <taxon>Agaricomycotina</taxon>
        <taxon>Agaricomycetes</taxon>
        <taxon>Agaricomycetidae</taxon>
        <taxon>Agaricales</taxon>
        <taxon>Pleurotineae</taxon>
        <taxon>Pleurotaceae</taxon>
        <taxon>Pleurotus</taxon>
    </lineage>
</organism>
<feature type="transmembrane region" description="Helical" evidence="1">
    <location>
        <begin position="182"/>
        <end position="202"/>
    </location>
</feature>
<dbReference type="RefSeq" id="XP_036629039.1">
    <property type="nucleotide sequence ID" value="XM_036779650.1"/>
</dbReference>
<evidence type="ECO:0000313" key="2">
    <source>
        <dbReference type="EMBL" id="KAF7424845.1"/>
    </source>
</evidence>
<keyword evidence="3" id="KW-1185">Reference proteome</keyword>
<evidence type="ECO:0000256" key="1">
    <source>
        <dbReference type="SAM" id="Phobius"/>
    </source>
</evidence>
<dbReference type="AlphaFoldDB" id="A0A8H6ZN29"/>
<keyword evidence="1" id="KW-1133">Transmembrane helix</keyword>
<keyword evidence="1" id="KW-0812">Transmembrane</keyword>
<accession>A0A8H6ZN29</accession>
<dbReference type="GeneID" id="59379974"/>
<dbReference type="VEuPathDB" id="FungiDB:PC9H_010156"/>
<comment type="caution">
    <text evidence="2">The sequence shown here is derived from an EMBL/GenBank/DDBJ whole genome shotgun (WGS) entry which is preliminary data.</text>
</comment>
<dbReference type="EMBL" id="JACETU010000007">
    <property type="protein sequence ID" value="KAF7424845.1"/>
    <property type="molecule type" value="Genomic_DNA"/>
</dbReference>
<dbReference type="OrthoDB" id="3019062at2759"/>